<dbReference type="Proteomes" id="UP001153076">
    <property type="component" value="Unassembled WGS sequence"/>
</dbReference>
<dbReference type="OrthoDB" id="1751090at2759"/>
<comment type="caution">
    <text evidence="2">The sequence shown here is derived from an EMBL/GenBank/DDBJ whole genome shotgun (WGS) entry which is preliminary data.</text>
</comment>
<proteinExistence type="predicted"/>
<evidence type="ECO:0000256" key="1">
    <source>
        <dbReference type="SAM" id="MobiDB-lite"/>
    </source>
</evidence>
<name>A0A9Q1JMK6_9CARY</name>
<organism evidence="2 3">
    <name type="scientific">Carnegiea gigantea</name>
    <dbReference type="NCBI Taxonomy" id="171969"/>
    <lineage>
        <taxon>Eukaryota</taxon>
        <taxon>Viridiplantae</taxon>
        <taxon>Streptophyta</taxon>
        <taxon>Embryophyta</taxon>
        <taxon>Tracheophyta</taxon>
        <taxon>Spermatophyta</taxon>
        <taxon>Magnoliopsida</taxon>
        <taxon>eudicotyledons</taxon>
        <taxon>Gunneridae</taxon>
        <taxon>Pentapetalae</taxon>
        <taxon>Caryophyllales</taxon>
        <taxon>Cactineae</taxon>
        <taxon>Cactaceae</taxon>
        <taxon>Cactoideae</taxon>
        <taxon>Echinocereeae</taxon>
        <taxon>Carnegiea</taxon>
    </lineage>
</organism>
<evidence type="ECO:0000313" key="2">
    <source>
        <dbReference type="EMBL" id="KAJ8426546.1"/>
    </source>
</evidence>
<protein>
    <submittedName>
        <fullName evidence="2">Uncharacterized protein</fullName>
    </submittedName>
</protein>
<dbReference type="PANTHER" id="PTHR34222">
    <property type="entry name" value="GAG_PRE-INTEGRS DOMAIN-CONTAINING PROTEIN"/>
    <property type="match status" value="1"/>
</dbReference>
<dbReference type="PANTHER" id="PTHR34222:SF97">
    <property type="entry name" value="CATALYTIC REGION, PUTATIVE-RELATED"/>
    <property type="match status" value="1"/>
</dbReference>
<feature type="region of interest" description="Disordered" evidence="1">
    <location>
        <begin position="175"/>
        <end position="209"/>
    </location>
</feature>
<keyword evidence="3" id="KW-1185">Reference proteome</keyword>
<dbReference type="AlphaFoldDB" id="A0A9Q1JMK6"/>
<evidence type="ECO:0000313" key="3">
    <source>
        <dbReference type="Proteomes" id="UP001153076"/>
    </source>
</evidence>
<accession>A0A9Q1JMK6</accession>
<sequence>MNSKSDPIVDSILYIESVAEIWKQLKRRFAVSNGARKYKLNKHVYNLKQINEYYTWMRGIWEELSAMNDLRPFSIVTDEIISFLQALAKQNEEQRLFQFLNELDKTYSSQQSQILLMNPLHSVVCSMIQQEELQRQVLEDVQLHVESSAMLRRNTEVRGTICGVKGHSKEKCWKLAPKRKEKSSKERGSKQANKQGKGEQKSFGGKTDGLGFKAANQAEIAEKSVSGLTAQQIDQLLKLLPALTIFHEEICLFQDCVTRKVKGVGEHRGCLYYLINLPLEKVHPQLLNTYQLVLHNLFTDCRLFSTANAANKLLDFSLCYKQLGHAPLSKLRHIYVVPNPTDNQEMCLTCPMIKFAKLAYDLSEYHDAEPFDLVHIDIWGAYRLVNAFLQ</sequence>
<gene>
    <name evidence="2" type="ORF">Cgig2_002066</name>
</gene>
<dbReference type="EMBL" id="JAKOGI010001274">
    <property type="protein sequence ID" value="KAJ8426546.1"/>
    <property type="molecule type" value="Genomic_DNA"/>
</dbReference>
<reference evidence="2" key="1">
    <citation type="submission" date="2022-04" db="EMBL/GenBank/DDBJ databases">
        <title>Carnegiea gigantea Genome sequencing and assembly v2.</title>
        <authorList>
            <person name="Copetti D."/>
            <person name="Sanderson M.J."/>
            <person name="Burquez A."/>
            <person name="Wojciechowski M.F."/>
        </authorList>
    </citation>
    <scope>NUCLEOTIDE SEQUENCE</scope>
    <source>
        <strain evidence="2">SGP5-SGP5p</strain>
        <tissue evidence="2">Aerial part</tissue>
    </source>
</reference>